<accession>A0A6M0S5H9</accession>
<evidence type="ECO:0000256" key="1">
    <source>
        <dbReference type="SAM" id="Phobius"/>
    </source>
</evidence>
<feature type="transmembrane region" description="Helical" evidence="1">
    <location>
        <begin position="43"/>
        <end position="59"/>
    </location>
</feature>
<sequence>MKIIKRAGNDKSMAIISVKIFFAFATGFVGGCVFRNVGIPHSLSMPIGYMLGLILSTYLK</sequence>
<keyword evidence="1" id="KW-0472">Membrane</keyword>
<evidence type="ECO:0000313" key="2">
    <source>
        <dbReference type="EMBL" id="NEZ63610.1"/>
    </source>
</evidence>
<organism evidence="2 3">
    <name type="scientific">Adonisia turfae CCMR0082</name>
    <dbReference type="NCBI Taxonomy" id="2304604"/>
    <lineage>
        <taxon>Bacteria</taxon>
        <taxon>Bacillati</taxon>
        <taxon>Cyanobacteriota</taxon>
        <taxon>Adonisia</taxon>
        <taxon>Adonisia turfae</taxon>
    </lineage>
</organism>
<gene>
    <name evidence="2" type="ORF">D0962_12590</name>
</gene>
<keyword evidence="1" id="KW-1133">Transmembrane helix</keyword>
<reference evidence="2 3" key="1">
    <citation type="journal article" date="2020" name="Microb. Ecol.">
        <title>Ecogenomics of the Marine Benthic Filamentous Cyanobacterium Adonisia.</title>
        <authorList>
            <person name="Walter J.M."/>
            <person name="Coutinho F.H."/>
            <person name="Leomil L."/>
            <person name="Hargreaves P.I."/>
            <person name="Campeao M.E."/>
            <person name="Vieira V.V."/>
            <person name="Silva B.S."/>
            <person name="Fistarol G.O."/>
            <person name="Salomon P.S."/>
            <person name="Sawabe T."/>
            <person name="Mino S."/>
            <person name="Hosokawa M."/>
            <person name="Miyashita H."/>
            <person name="Maruyama F."/>
            <person name="van Verk M.C."/>
            <person name="Dutilh B.E."/>
            <person name="Thompson C.C."/>
            <person name="Thompson F.L."/>
        </authorList>
    </citation>
    <scope>NUCLEOTIDE SEQUENCE [LARGE SCALE GENOMIC DNA]</scope>
    <source>
        <strain evidence="2 3">CCMR0082</strain>
    </source>
</reference>
<comment type="caution">
    <text evidence="2">The sequence shown here is derived from an EMBL/GenBank/DDBJ whole genome shotgun (WGS) entry which is preliminary data.</text>
</comment>
<dbReference type="AlphaFoldDB" id="A0A6M0S5H9"/>
<evidence type="ECO:0000313" key="3">
    <source>
        <dbReference type="Proteomes" id="UP000473574"/>
    </source>
</evidence>
<dbReference type="RefSeq" id="WP_163663255.1">
    <property type="nucleotide sequence ID" value="NZ_QZCE01000002.1"/>
</dbReference>
<dbReference type="Proteomes" id="UP000473574">
    <property type="component" value="Unassembled WGS sequence"/>
</dbReference>
<dbReference type="EMBL" id="QZCE01000002">
    <property type="protein sequence ID" value="NEZ63610.1"/>
    <property type="molecule type" value="Genomic_DNA"/>
</dbReference>
<dbReference type="PROSITE" id="PS51257">
    <property type="entry name" value="PROKAR_LIPOPROTEIN"/>
    <property type="match status" value="1"/>
</dbReference>
<protein>
    <submittedName>
        <fullName evidence="2">Uncharacterized protein</fullName>
    </submittedName>
</protein>
<proteinExistence type="predicted"/>
<keyword evidence="1" id="KW-0812">Transmembrane</keyword>
<name>A0A6M0S5H9_9CYAN</name>
<feature type="transmembrane region" description="Helical" evidence="1">
    <location>
        <begin position="12"/>
        <end position="37"/>
    </location>
</feature>